<accession>A0A1I0F1K6</accession>
<evidence type="ECO:0000313" key="1">
    <source>
        <dbReference type="EMBL" id="SET51751.1"/>
    </source>
</evidence>
<dbReference type="RefSeq" id="WP_280139680.1">
    <property type="nucleotide sequence ID" value="NZ_FOHE01000013.1"/>
</dbReference>
<protein>
    <submittedName>
        <fullName evidence="1">Uncharacterized protein</fullName>
    </submittedName>
</protein>
<evidence type="ECO:0000313" key="2">
    <source>
        <dbReference type="Proteomes" id="UP000198618"/>
    </source>
</evidence>
<dbReference type="AlphaFoldDB" id="A0A1I0F1K6"/>
<proteinExistence type="predicted"/>
<dbReference type="EMBL" id="FOHE01000013">
    <property type="protein sequence ID" value="SET51751.1"/>
    <property type="molecule type" value="Genomic_DNA"/>
</dbReference>
<sequence>MKKVLIALFLMLIIGFSIVGMTQNNDENEIVDPGQSMNRQF</sequence>
<reference evidence="1 2" key="1">
    <citation type="submission" date="2016-10" db="EMBL/GenBank/DDBJ databases">
        <authorList>
            <person name="de Groot N.N."/>
        </authorList>
    </citation>
    <scope>NUCLEOTIDE SEQUENCE [LARGE SCALE GENOMIC DNA]</scope>
    <source>
        <strain evidence="1 2">IBRC-M 10780</strain>
    </source>
</reference>
<dbReference type="Proteomes" id="UP000198618">
    <property type="component" value="Unassembled WGS sequence"/>
</dbReference>
<organism evidence="1 2">
    <name type="scientific">Oceanobacillus limi</name>
    <dbReference type="NCBI Taxonomy" id="930131"/>
    <lineage>
        <taxon>Bacteria</taxon>
        <taxon>Bacillati</taxon>
        <taxon>Bacillota</taxon>
        <taxon>Bacilli</taxon>
        <taxon>Bacillales</taxon>
        <taxon>Bacillaceae</taxon>
        <taxon>Oceanobacillus</taxon>
    </lineage>
</organism>
<gene>
    <name evidence="1" type="ORF">SAMN05216389_11372</name>
</gene>
<keyword evidence="2" id="KW-1185">Reference proteome</keyword>
<name>A0A1I0F1K6_9BACI</name>